<evidence type="ECO:0000256" key="1">
    <source>
        <dbReference type="SAM" id="MobiDB-lite"/>
    </source>
</evidence>
<dbReference type="AlphaFoldDB" id="A0A6A5QL29"/>
<dbReference type="EMBL" id="ML979135">
    <property type="protein sequence ID" value="KAF1916123.1"/>
    <property type="molecule type" value="Genomic_DNA"/>
</dbReference>
<protein>
    <submittedName>
        <fullName evidence="2">Uncharacterized protein</fullName>
    </submittedName>
</protein>
<dbReference type="OrthoDB" id="3533623at2759"/>
<feature type="compositionally biased region" description="Polar residues" evidence="1">
    <location>
        <begin position="319"/>
        <end position="333"/>
    </location>
</feature>
<evidence type="ECO:0000313" key="2">
    <source>
        <dbReference type="EMBL" id="KAF1916123.1"/>
    </source>
</evidence>
<dbReference type="Proteomes" id="UP000800096">
    <property type="component" value="Unassembled WGS sequence"/>
</dbReference>
<gene>
    <name evidence="2" type="ORF">BDU57DRAFT_217674</name>
</gene>
<organism evidence="2 3">
    <name type="scientific">Ampelomyces quisqualis</name>
    <name type="common">Powdery mildew agent</name>
    <dbReference type="NCBI Taxonomy" id="50730"/>
    <lineage>
        <taxon>Eukaryota</taxon>
        <taxon>Fungi</taxon>
        <taxon>Dikarya</taxon>
        <taxon>Ascomycota</taxon>
        <taxon>Pezizomycotina</taxon>
        <taxon>Dothideomycetes</taxon>
        <taxon>Pleosporomycetidae</taxon>
        <taxon>Pleosporales</taxon>
        <taxon>Pleosporineae</taxon>
        <taxon>Phaeosphaeriaceae</taxon>
        <taxon>Ampelomyces</taxon>
    </lineage>
</organism>
<evidence type="ECO:0000313" key="3">
    <source>
        <dbReference type="Proteomes" id="UP000800096"/>
    </source>
</evidence>
<keyword evidence="3" id="KW-1185">Reference proteome</keyword>
<reference evidence="2" key="1">
    <citation type="journal article" date="2020" name="Stud. Mycol.">
        <title>101 Dothideomycetes genomes: a test case for predicting lifestyles and emergence of pathogens.</title>
        <authorList>
            <person name="Haridas S."/>
            <person name="Albert R."/>
            <person name="Binder M."/>
            <person name="Bloem J."/>
            <person name="Labutti K."/>
            <person name="Salamov A."/>
            <person name="Andreopoulos B."/>
            <person name="Baker S."/>
            <person name="Barry K."/>
            <person name="Bills G."/>
            <person name="Bluhm B."/>
            <person name="Cannon C."/>
            <person name="Castanera R."/>
            <person name="Culley D."/>
            <person name="Daum C."/>
            <person name="Ezra D."/>
            <person name="Gonzalez J."/>
            <person name="Henrissat B."/>
            <person name="Kuo A."/>
            <person name="Liang C."/>
            <person name="Lipzen A."/>
            <person name="Lutzoni F."/>
            <person name="Magnuson J."/>
            <person name="Mondo S."/>
            <person name="Nolan M."/>
            <person name="Ohm R."/>
            <person name="Pangilinan J."/>
            <person name="Park H.-J."/>
            <person name="Ramirez L."/>
            <person name="Alfaro M."/>
            <person name="Sun H."/>
            <person name="Tritt A."/>
            <person name="Yoshinaga Y."/>
            <person name="Zwiers L.-H."/>
            <person name="Turgeon B."/>
            <person name="Goodwin S."/>
            <person name="Spatafora J."/>
            <person name="Crous P."/>
            <person name="Grigoriev I."/>
        </authorList>
    </citation>
    <scope>NUCLEOTIDE SEQUENCE</scope>
    <source>
        <strain evidence="2">HMLAC05119</strain>
    </source>
</reference>
<feature type="compositionally biased region" description="Basic and acidic residues" evidence="1">
    <location>
        <begin position="304"/>
        <end position="318"/>
    </location>
</feature>
<sequence>MSSHSRSASDESNATSMSYILEHVLQYPGRYEIPLRTMYTLNCIPRSPPLPKGLTRAQSPNARQMAWTGAETAAMSFTSQLMTHLTSLPTQPSSLPPTFIVNFVNRCFHAELQVVDFPQALTALDYLRDLETRRRKEMMAAFERVHLRTDSYDSDMATMAEKFPGIALWVKNVEGKNKKAESYYAQLWLGLRRWIMVNELSMQPFNKLNCMGMLNTLLPPMQNGAKPPSSHLDVQTLRDEREAFFDYIRSVQKNGPDVLRPILEMNKGPDEETGWPSVQRVVDKYTRVAKQMIDDCLATTGPESFERFSTDPSAKKTDSGVSFGSQRRPSVGSTLHEKHLPEPMPTFTPSVKGLSKLERITREFRRMRVKPRHDVEEMVQIKQRSAADYVPQPGDNMGKKSLKKARSLASLKFGNGSSLSLASRKGSDAMPSFDPATMKKHRALYEASVVRASNRHA</sequence>
<proteinExistence type="predicted"/>
<feature type="region of interest" description="Disordered" evidence="1">
    <location>
        <begin position="304"/>
        <end position="349"/>
    </location>
</feature>
<accession>A0A6A5QL29</accession>
<name>A0A6A5QL29_AMPQU</name>